<dbReference type="EMBL" id="JACBZY010000001">
    <property type="protein sequence ID" value="NYH00573.1"/>
    <property type="molecule type" value="Genomic_DNA"/>
</dbReference>
<gene>
    <name evidence="1" type="ORF">BJ979_003198</name>
</gene>
<accession>A0A852YFP0</accession>
<dbReference type="Proteomes" id="UP000553888">
    <property type="component" value="Unassembled WGS sequence"/>
</dbReference>
<comment type="caution">
    <text evidence="1">The sequence shown here is derived from an EMBL/GenBank/DDBJ whole genome shotgun (WGS) entry which is preliminary data.</text>
</comment>
<reference evidence="1 2" key="1">
    <citation type="submission" date="2020-07" db="EMBL/GenBank/DDBJ databases">
        <title>Sequencing the genomes of 1000 actinobacteria strains.</title>
        <authorList>
            <person name="Klenk H.-P."/>
        </authorList>
    </citation>
    <scope>NUCLEOTIDE SEQUENCE [LARGE SCALE GENOMIC DNA]</scope>
    <source>
        <strain evidence="1 2">DSM 23141</strain>
    </source>
</reference>
<dbReference type="AlphaFoldDB" id="A0A852YFP0"/>
<protein>
    <submittedName>
        <fullName evidence="1">Uncharacterized protein</fullName>
    </submittedName>
</protein>
<evidence type="ECO:0000313" key="2">
    <source>
        <dbReference type="Proteomes" id="UP000553888"/>
    </source>
</evidence>
<sequence>MDTTTITRFEGVRLYPAGSVTRRMRAAKRP</sequence>
<name>A0A852YFP0_9MICO</name>
<organism evidence="1 2">
    <name type="scientific">Schumannella luteola</name>
    <dbReference type="NCBI Taxonomy" id="472059"/>
    <lineage>
        <taxon>Bacteria</taxon>
        <taxon>Bacillati</taxon>
        <taxon>Actinomycetota</taxon>
        <taxon>Actinomycetes</taxon>
        <taxon>Micrococcales</taxon>
        <taxon>Microbacteriaceae</taxon>
        <taxon>Schumannella</taxon>
    </lineage>
</organism>
<keyword evidence="2" id="KW-1185">Reference proteome</keyword>
<proteinExistence type="predicted"/>
<evidence type="ECO:0000313" key="1">
    <source>
        <dbReference type="EMBL" id="NYH00573.1"/>
    </source>
</evidence>